<name>A0ABR0AV04_9CRUS</name>
<comment type="caution">
    <text evidence="1">The sequence shown here is derived from an EMBL/GenBank/DDBJ whole genome shotgun (WGS) entry which is preliminary data.</text>
</comment>
<dbReference type="Proteomes" id="UP001234178">
    <property type="component" value="Unassembled WGS sequence"/>
</dbReference>
<evidence type="ECO:0000313" key="2">
    <source>
        <dbReference type="Proteomes" id="UP001234178"/>
    </source>
</evidence>
<organism evidence="1 2">
    <name type="scientific">Daphnia magna</name>
    <dbReference type="NCBI Taxonomy" id="35525"/>
    <lineage>
        <taxon>Eukaryota</taxon>
        <taxon>Metazoa</taxon>
        <taxon>Ecdysozoa</taxon>
        <taxon>Arthropoda</taxon>
        <taxon>Crustacea</taxon>
        <taxon>Branchiopoda</taxon>
        <taxon>Diplostraca</taxon>
        <taxon>Cladocera</taxon>
        <taxon>Anomopoda</taxon>
        <taxon>Daphniidae</taxon>
        <taxon>Daphnia</taxon>
    </lineage>
</organism>
<proteinExistence type="predicted"/>
<dbReference type="EMBL" id="JAOYFB010000039">
    <property type="protein sequence ID" value="KAK4028943.1"/>
    <property type="molecule type" value="Genomic_DNA"/>
</dbReference>
<protein>
    <submittedName>
        <fullName evidence="1">Uncharacterized protein</fullName>
    </submittedName>
</protein>
<sequence length="96" mass="10946">MIRDEPLSRSLNVLLPLAQQFASAPRYMRRFIRVSPGVHPRVSRPLTRRPFGPFCGQEFAPNELIDAQPPHASSIRQVCVHNQRTRTSLGNNNQKD</sequence>
<gene>
    <name evidence="1" type="ORF">OUZ56_021961</name>
</gene>
<evidence type="ECO:0000313" key="1">
    <source>
        <dbReference type="EMBL" id="KAK4028943.1"/>
    </source>
</evidence>
<reference evidence="1 2" key="1">
    <citation type="journal article" date="2023" name="Nucleic Acids Res.">
        <title>The hologenome of Daphnia magna reveals possible DNA methylation and microbiome-mediated evolution of the host genome.</title>
        <authorList>
            <person name="Chaturvedi A."/>
            <person name="Li X."/>
            <person name="Dhandapani V."/>
            <person name="Marshall H."/>
            <person name="Kissane S."/>
            <person name="Cuenca-Cambronero M."/>
            <person name="Asole G."/>
            <person name="Calvet F."/>
            <person name="Ruiz-Romero M."/>
            <person name="Marangio P."/>
            <person name="Guigo R."/>
            <person name="Rago D."/>
            <person name="Mirbahai L."/>
            <person name="Eastwood N."/>
            <person name="Colbourne J.K."/>
            <person name="Zhou J."/>
            <person name="Mallon E."/>
            <person name="Orsini L."/>
        </authorList>
    </citation>
    <scope>NUCLEOTIDE SEQUENCE [LARGE SCALE GENOMIC DNA]</scope>
    <source>
        <strain evidence="1">LRV0_1</strain>
    </source>
</reference>
<keyword evidence="2" id="KW-1185">Reference proteome</keyword>
<accession>A0ABR0AV04</accession>